<evidence type="ECO:0000256" key="1">
    <source>
        <dbReference type="ARBA" id="ARBA00022617"/>
    </source>
</evidence>
<evidence type="ECO:0000259" key="7">
    <source>
        <dbReference type="PROSITE" id="PS51007"/>
    </source>
</evidence>
<keyword evidence="3 4" id="KW-0408">Iron</keyword>
<dbReference type="STRING" id="1447782.SAMN05444417_0544"/>
<dbReference type="Pfam" id="PF00034">
    <property type="entry name" value="Cytochrom_C"/>
    <property type="match status" value="1"/>
</dbReference>
<evidence type="ECO:0000313" key="8">
    <source>
        <dbReference type="EMBL" id="SHI38204.1"/>
    </source>
</evidence>
<keyword evidence="2 4" id="KW-0479">Metal-binding</keyword>
<evidence type="ECO:0000313" key="9">
    <source>
        <dbReference type="Proteomes" id="UP000184292"/>
    </source>
</evidence>
<dbReference type="InterPro" id="IPR036909">
    <property type="entry name" value="Cyt_c-like_dom_sf"/>
</dbReference>
<dbReference type="RefSeq" id="WP_073326261.1">
    <property type="nucleotide sequence ID" value="NZ_FQYO01000001.1"/>
</dbReference>
<evidence type="ECO:0000256" key="6">
    <source>
        <dbReference type="SAM" id="SignalP"/>
    </source>
</evidence>
<organism evidence="8 9">
    <name type="scientific">Wenxinia saemankumensis</name>
    <dbReference type="NCBI Taxonomy" id="1447782"/>
    <lineage>
        <taxon>Bacteria</taxon>
        <taxon>Pseudomonadati</taxon>
        <taxon>Pseudomonadota</taxon>
        <taxon>Alphaproteobacteria</taxon>
        <taxon>Rhodobacterales</taxon>
        <taxon>Roseobacteraceae</taxon>
        <taxon>Wenxinia</taxon>
    </lineage>
</organism>
<dbReference type="SUPFAM" id="SSF46626">
    <property type="entry name" value="Cytochrome c"/>
    <property type="match status" value="1"/>
</dbReference>
<feature type="signal peptide" evidence="6">
    <location>
        <begin position="1"/>
        <end position="15"/>
    </location>
</feature>
<evidence type="ECO:0000256" key="2">
    <source>
        <dbReference type="ARBA" id="ARBA00022723"/>
    </source>
</evidence>
<dbReference type="AlphaFoldDB" id="A0A1M6ANX2"/>
<gene>
    <name evidence="8" type="ORF">SAMN05444417_0544</name>
</gene>
<keyword evidence="1 4" id="KW-0349">Heme</keyword>
<dbReference type="GO" id="GO:0009055">
    <property type="term" value="F:electron transfer activity"/>
    <property type="evidence" value="ECO:0007669"/>
    <property type="project" value="InterPro"/>
</dbReference>
<dbReference type="InterPro" id="IPR009056">
    <property type="entry name" value="Cyt_c-like_dom"/>
</dbReference>
<feature type="domain" description="Cytochrome c" evidence="7">
    <location>
        <begin position="20"/>
        <end position="130"/>
    </location>
</feature>
<protein>
    <submittedName>
        <fullName evidence="8">Cytochrome c</fullName>
    </submittedName>
</protein>
<dbReference type="OrthoDB" id="5514238at2"/>
<evidence type="ECO:0000256" key="3">
    <source>
        <dbReference type="ARBA" id="ARBA00023004"/>
    </source>
</evidence>
<dbReference type="Proteomes" id="UP000184292">
    <property type="component" value="Unassembled WGS sequence"/>
</dbReference>
<keyword evidence="9" id="KW-1185">Reference proteome</keyword>
<keyword evidence="6" id="KW-0732">Signal</keyword>
<name>A0A1M6ANX2_9RHOB</name>
<evidence type="ECO:0000256" key="4">
    <source>
        <dbReference type="PROSITE-ProRule" id="PRU00433"/>
    </source>
</evidence>
<reference evidence="8 9" key="1">
    <citation type="submission" date="2016-11" db="EMBL/GenBank/DDBJ databases">
        <authorList>
            <person name="Jaros S."/>
            <person name="Januszkiewicz K."/>
            <person name="Wedrychowicz H."/>
        </authorList>
    </citation>
    <scope>NUCLEOTIDE SEQUENCE [LARGE SCALE GENOMIC DNA]</scope>
    <source>
        <strain evidence="8 9">DSM 100565</strain>
    </source>
</reference>
<dbReference type="GO" id="GO:0020037">
    <property type="term" value="F:heme binding"/>
    <property type="evidence" value="ECO:0007669"/>
    <property type="project" value="InterPro"/>
</dbReference>
<sequence length="131" mass="13181">MRIALALALVPIALAGCMPQETPSGALLFAESCAACHGPAGQGDGPAASGLDPAPADLTGLSDRNGGTFPMEYVLSTIDGYGRTVPAHSGMPAFGEGDLGPTVVVEFEDGVGTPVPAQLLALAEYLRSLQD</sequence>
<dbReference type="PROSITE" id="PS51007">
    <property type="entry name" value="CYTC"/>
    <property type="match status" value="1"/>
</dbReference>
<dbReference type="Gene3D" id="1.10.760.10">
    <property type="entry name" value="Cytochrome c-like domain"/>
    <property type="match status" value="1"/>
</dbReference>
<proteinExistence type="predicted"/>
<feature type="region of interest" description="Disordered" evidence="5">
    <location>
        <begin position="39"/>
        <end position="63"/>
    </location>
</feature>
<dbReference type="PROSITE" id="PS51257">
    <property type="entry name" value="PROKAR_LIPOPROTEIN"/>
    <property type="match status" value="1"/>
</dbReference>
<feature type="chain" id="PRO_5012454895" evidence="6">
    <location>
        <begin position="16"/>
        <end position="131"/>
    </location>
</feature>
<accession>A0A1M6ANX2</accession>
<dbReference type="EMBL" id="FQYO01000001">
    <property type="protein sequence ID" value="SHI38204.1"/>
    <property type="molecule type" value="Genomic_DNA"/>
</dbReference>
<dbReference type="GO" id="GO:0046872">
    <property type="term" value="F:metal ion binding"/>
    <property type="evidence" value="ECO:0007669"/>
    <property type="project" value="UniProtKB-KW"/>
</dbReference>
<evidence type="ECO:0000256" key="5">
    <source>
        <dbReference type="SAM" id="MobiDB-lite"/>
    </source>
</evidence>